<proteinExistence type="predicted"/>
<evidence type="ECO:0000313" key="1">
    <source>
        <dbReference type="EMBL" id="JAH53460.1"/>
    </source>
</evidence>
<name>A0A0E9TKR3_ANGAN</name>
<reference evidence="1" key="1">
    <citation type="submission" date="2014-11" db="EMBL/GenBank/DDBJ databases">
        <authorList>
            <person name="Amaro Gonzalez C."/>
        </authorList>
    </citation>
    <scope>NUCLEOTIDE SEQUENCE</scope>
</reference>
<organism evidence="1">
    <name type="scientific">Anguilla anguilla</name>
    <name type="common">European freshwater eel</name>
    <name type="synonym">Muraena anguilla</name>
    <dbReference type="NCBI Taxonomy" id="7936"/>
    <lineage>
        <taxon>Eukaryota</taxon>
        <taxon>Metazoa</taxon>
        <taxon>Chordata</taxon>
        <taxon>Craniata</taxon>
        <taxon>Vertebrata</taxon>
        <taxon>Euteleostomi</taxon>
        <taxon>Actinopterygii</taxon>
        <taxon>Neopterygii</taxon>
        <taxon>Teleostei</taxon>
        <taxon>Anguilliformes</taxon>
        <taxon>Anguillidae</taxon>
        <taxon>Anguilla</taxon>
    </lineage>
</organism>
<dbReference type="EMBL" id="GBXM01055117">
    <property type="protein sequence ID" value="JAH53460.1"/>
    <property type="molecule type" value="Transcribed_RNA"/>
</dbReference>
<reference evidence="1" key="2">
    <citation type="journal article" date="2015" name="Fish Shellfish Immunol.">
        <title>Early steps in the European eel (Anguilla anguilla)-Vibrio vulnificus interaction in the gills: Role of the RtxA13 toxin.</title>
        <authorList>
            <person name="Callol A."/>
            <person name="Pajuelo D."/>
            <person name="Ebbesson L."/>
            <person name="Teles M."/>
            <person name="MacKenzie S."/>
            <person name="Amaro C."/>
        </authorList>
    </citation>
    <scope>NUCLEOTIDE SEQUENCE</scope>
</reference>
<dbReference type="AlphaFoldDB" id="A0A0E9TKR3"/>
<protein>
    <submittedName>
        <fullName evidence="1">Uncharacterized protein</fullName>
    </submittedName>
</protein>
<accession>A0A0E9TKR3</accession>
<sequence length="26" mass="2834">MHSSQLFSHNVVPCKILSIPPGEKGQ</sequence>